<sequence length="504" mass="56140">MKNLNKILLIVLVVFLGNSCSDLEEDTSSLLTIGKIETDSDIQANIAPIYRGLLELHAAPHRARIGTYGGDDITTWAAGNKAPLRVFDRFDYGSGENSDINWLDEPWNAYWQTVYYCNTLIDGLKSSSASENLLELAGAEARVFRALAYLNLVKVYGNMPLILDGVLPTGNERRATVLENYQLIESDLLIAEAILPVPGTEDTGRASAGFAKTVLADLYLTWAGWPVKDASKYQLAATKSKEVIDFNYYELIPIEDLWTTEGAVSRETVFSLRYSDDQSISGNQATAFTFHQGRGFSDCFPELQFFNDFPEGPRKDATFILDIPNRFAPGGVITSRDPATIPWPDSDRGHPMYKKYVLSEDLTISNRPESFRAIDLYRYAEVLLIYAESQAHIGENVTSIEALNQVKRRAAGLPYLSPNGSVDVATATANEIVDEKGWELAAEYKRWFDLVRTERVAEMANKRDPSEAVNLVRIPTDAQYIAPIPIGPINLSELLQNPQGFRIK</sequence>
<evidence type="ECO:0000256" key="1">
    <source>
        <dbReference type="ARBA" id="ARBA00004442"/>
    </source>
</evidence>
<proteinExistence type="inferred from homology"/>
<dbReference type="EMBL" id="VWRS01000005">
    <property type="protein sequence ID" value="KAA5824806.1"/>
    <property type="molecule type" value="Genomic_DNA"/>
</dbReference>
<dbReference type="Proteomes" id="UP000315145">
    <property type="component" value="Unassembled WGS sequence"/>
</dbReference>
<keyword evidence="3" id="KW-0732">Signal</keyword>
<accession>A0A5M7B5G0</accession>
<dbReference type="SUPFAM" id="SSF48452">
    <property type="entry name" value="TPR-like"/>
    <property type="match status" value="1"/>
</dbReference>
<evidence type="ECO:0000313" key="10">
    <source>
        <dbReference type="Proteomes" id="UP000315145"/>
    </source>
</evidence>
<dbReference type="Pfam" id="PF07980">
    <property type="entry name" value="SusD_RagB"/>
    <property type="match status" value="1"/>
</dbReference>
<comment type="caution">
    <text evidence="8">The sequence shown here is derived from an EMBL/GenBank/DDBJ whole genome shotgun (WGS) entry which is preliminary data.</text>
</comment>
<protein>
    <submittedName>
        <fullName evidence="8">RagB/SusD family nutrient uptake outer membrane protein</fullName>
    </submittedName>
</protein>
<evidence type="ECO:0000313" key="9">
    <source>
        <dbReference type="EMBL" id="TSJ75971.1"/>
    </source>
</evidence>
<dbReference type="InterPro" id="IPR012944">
    <property type="entry name" value="SusD_RagB_dom"/>
</dbReference>
<evidence type="ECO:0000256" key="4">
    <source>
        <dbReference type="ARBA" id="ARBA00023136"/>
    </source>
</evidence>
<evidence type="ECO:0000256" key="5">
    <source>
        <dbReference type="ARBA" id="ARBA00023237"/>
    </source>
</evidence>
<reference evidence="8" key="3">
    <citation type="submission" date="2019-09" db="EMBL/GenBank/DDBJ databases">
        <authorList>
            <person name="Zhang D.-C."/>
        </authorList>
    </citation>
    <scope>NUCLEOTIDE SEQUENCE</scope>
    <source>
        <strain evidence="8">RU-4-M-4</strain>
    </source>
</reference>
<organism evidence="8 11">
    <name type="scientific">Algibacter amylolyticus</name>
    <dbReference type="NCBI Taxonomy" id="1608400"/>
    <lineage>
        <taxon>Bacteria</taxon>
        <taxon>Pseudomonadati</taxon>
        <taxon>Bacteroidota</taxon>
        <taxon>Flavobacteriia</taxon>
        <taxon>Flavobacteriales</taxon>
        <taxon>Flavobacteriaceae</taxon>
        <taxon>Algibacter</taxon>
    </lineage>
</organism>
<dbReference type="Proteomes" id="UP000322315">
    <property type="component" value="Unassembled WGS sequence"/>
</dbReference>
<comment type="subcellular location">
    <subcellularLocation>
        <location evidence="1">Cell outer membrane</location>
    </subcellularLocation>
</comment>
<gene>
    <name evidence="8" type="ORF">F2B50_08985</name>
    <name evidence="9" type="ORF">FPF71_08985</name>
</gene>
<feature type="domain" description="SusD-like N-terminal" evidence="7">
    <location>
        <begin position="104"/>
        <end position="200"/>
    </location>
</feature>
<evidence type="ECO:0000256" key="3">
    <source>
        <dbReference type="ARBA" id="ARBA00022729"/>
    </source>
</evidence>
<evidence type="ECO:0000259" key="7">
    <source>
        <dbReference type="Pfam" id="PF14322"/>
    </source>
</evidence>
<dbReference type="InterPro" id="IPR033985">
    <property type="entry name" value="SusD-like_N"/>
</dbReference>
<comment type="similarity">
    <text evidence="2">Belongs to the SusD family.</text>
</comment>
<name>A0A5M7B5G0_9FLAO</name>
<evidence type="ECO:0000259" key="6">
    <source>
        <dbReference type="Pfam" id="PF07980"/>
    </source>
</evidence>
<evidence type="ECO:0000313" key="11">
    <source>
        <dbReference type="Proteomes" id="UP000322315"/>
    </source>
</evidence>
<evidence type="ECO:0000313" key="8">
    <source>
        <dbReference type="EMBL" id="KAA5824806.1"/>
    </source>
</evidence>
<dbReference type="OrthoDB" id="5694214at2"/>
<keyword evidence="10" id="KW-1185">Reference proteome</keyword>
<reference evidence="9 10" key="2">
    <citation type="submission" date="2019-07" db="EMBL/GenBank/DDBJ databases">
        <title>Algibacter marinivivus sp. nov., isolated from the surface of a marine red alga.</title>
        <authorList>
            <person name="Zhong X."/>
            <person name="Xu W."/>
            <person name="Zhang Y."/>
            <person name="Zhang Q."/>
            <person name="Du Z."/>
        </authorList>
    </citation>
    <scope>NUCLEOTIDE SEQUENCE [LARGE SCALE GENOMIC DNA]</scope>
    <source>
        <strain evidence="9 10">RU-4-M-4</strain>
    </source>
</reference>
<dbReference type="AlphaFoldDB" id="A0A5M7B5G0"/>
<evidence type="ECO:0000256" key="2">
    <source>
        <dbReference type="ARBA" id="ARBA00006275"/>
    </source>
</evidence>
<dbReference type="Pfam" id="PF14322">
    <property type="entry name" value="SusD-like_3"/>
    <property type="match status" value="1"/>
</dbReference>
<keyword evidence="5" id="KW-0998">Cell outer membrane</keyword>
<dbReference type="RefSeq" id="WP_144116349.1">
    <property type="nucleotide sequence ID" value="NZ_JACHGE010000006.1"/>
</dbReference>
<feature type="domain" description="RagB/SusD" evidence="6">
    <location>
        <begin position="339"/>
        <end position="498"/>
    </location>
</feature>
<reference evidence="8 11" key="1">
    <citation type="journal article" date="2015" name="Int. J. Syst. Evol. Microbiol.">
        <title>Algibacter amylolyticus sp. nov., isolated from intertidal sediment.</title>
        <authorList>
            <person name="Zhang D.C."/>
            <person name="Wu J."/>
            <person name="Neuner K."/>
            <person name="Yao J."/>
            <person name="Margesin R."/>
        </authorList>
    </citation>
    <scope>NUCLEOTIDE SEQUENCE [LARGE SCALE GENOMIC DNA]</scope>
    <source>
        <strain evidence="8 11">RU-4-M-4</strain>
    </source>
</reference>
<keyword evidence="4" id="KW-0472">Membrane</keyword>
<dbReference type="Gene3D" id="1.25.40.390">
    <property type="match status" value="1"/>
</dbReference>
<dbReference type="EMBL" id="VMBF01000005">
    <property type="protein sequence ID" value="TSJ75971.1"/>
    <property type="molecule type" value="Genomic_DNA"/>
</dbReference>
<dbReference type="InterPro" id="IPR011990">
    <property type="entry name" value="TPR-like_helical_dom_sf"/>
</dbReference>
<dbReference type="GO" id="GO:0009279">
    <property type="term" value="C:cell outer membrane"/>
    <property type="evidence" value="ECO:0007669"/>
    <property type="project" value="UniProtKB-SubCell"/>
</dbReference>